<comment type="subcellular location">
    <subcellularLocation>
        <location evidence="1">Cytoplasm</location>
    </subcellularLocation>
</comment>
<dbReference type="Gene3D" id="1.10.10.10">
    <property type="entry name" value="Winged helix-like DNA-binding domain superfamily/Winged helix DNA-binding domain"/>
    <property type="match status" value="1"/>
</dbReference>
<dbReference type="PANTHER" id="PTHR42756:SF1">
    <property type="entry name" value="TRANSCRIPTIONAL REPRESSOR OF EMRAB OPERON"/>
    <property type="match status" value="1"/>
</dbReference>
<dbReference type="GO" id="GO:0003700">
    <property type="term" value="F:DNA-binding transcription factor activity"/>
    <property type="evidence" value="ECO:0007669"/>
    <property type="project" value="InterPro"/>
</dbReference>
<proteinExistence type="inferred from homology"/>
<keyword evidence="3" id="KW-0238">DNA-binding</keyword>
<evidence type="ECO:0000256" key="2">
    <source>
        <dbReference type="ARBA" id="ARBA00023015"/>
    </source>
</evidence>
<dbReference type="RefSeq" id="WP_017868378.1">
    <property type="nucleotide sequence ID" value="NZ_BJYB01000015.1"/>
</dbReference>
<dbReference type="STRING" id="449659.IV66_GL001817"/>
<accession>A0A0R2LHZ5</accession>
<evidence type="ECO:0000256" key="4">
    <source>
        <dbReference type="ARBA" id="ARBA00023163"/>
    </source>
</evidence>
<evidence type="ECO:0000313" key="9">
    <source>
        <dbReference type="EMBL" id="KRN98487.1"/>
    </source>
</evidence>
<evidence type="ECO:0000256" key="5">
    <source>
        <dbReference type="ARBA" id="ARBA00046337"/>
    </source>
</evidence>
<evidence type="ECO:0000256" key="3">
    <source>
        <dbReference type="ARBA" id="ARBA00023125"/>
    </source>
</evidence>
<evidence type="ECO:0000256" key="1">
    <source>
        <dbReference type="ARBA" id="ARBA00004496"/>
    </source>
</evidence>
<dbReference type="SUPFAM" id="SSF46785">
    <property type="entry name" value="Winged helix' DNA-binding domain"/>
    <property type="match status" value="1"/>
</dbReference>
<dbReference type="OrthoDB" id="9806864at2"/>
<evidence type="ECO:0000313" key="10">
    <source>
        <dbReference type="Proteomes" id="UP000051886"/>
    </source>
</evidence>
<evidence type="ECO:0000259" key="8">
    <source>
        <dbReference type="PROSITE" id="PS50995"/>
    </source>
</evidence>
<sequence>MTEEEMNLSNQLCFSIYNANRLFAKFYQQILSEYQLTYPQYLVMLALWEEDPRNLHELGQALHLASNTLTPLLRRLEDAGWLTRARPTEDKRQLVVSLTDKGQKLKPEIKQKLAHCISDAGGFSRESYQKLLADNHQLIESLLKLV</sequence>
<evidence type="ECO:0000256" key="6">
    <source>
        <dbReference type="ARBA" id="ARBA00047188"/>
    </source>
</evidence>
<keyword evidence="2" id="KW-0805">Transcription regulation</keyword>
<dbReference type="Proteomes" id="UP000051886">
    <property type="component" value="Unassembled WGS sequence"/>
</dbReference>
<keyword evidence="10" id="KW-1185">Reference proteome</keyword>
<organism evidence="9 10">
    <name type="scientific">Ligilactobacillus pobuzihii</name>
    <dbReference type="NCBI Taxonomy" id="449659"/>
    <lineage>
        <taxon>Bacteria</taxon>
        <taxon>Bacillati</taxon>
        <taxon>Bacillota</taxon>
        <taxon>Bacilli</taxon>
        <taxon>Lactobacillales</taxon>
        <taxon>Lactobacillaceae</taxon>
        <taxon>Ligilactobacillus</taxon>
    </lineage>
</organism>
<dbReference type="InterPro" id="IPR055166">
    <property type="entry name" value="Transc_reg_Sar_Rot_HTH"/>
</dbReference>
<name>A0A0R2LHZ5_9LACO</name>
<dbReference type="GO" id="GO:0003677">
    <property type="term" value="F:DNA binding"/>
    <property type="evidence" value="ECO:0007669"/>
    <property type="project" value="UniProtKB-KW"/>
</dbReference>
<dbReference type="PROSITE" id="PS50995">
    <property type="entry name" value="HTH_MARR_2"/>
    <property type="match status" value="1"/>
</dbReference>
<dbReference type="InterPro" id="IPR036390">
    <property type="entry name" value="WH_DNA-bd_sf"/>
</dbReference>
<dbReference type="GO" id="GO:0005737">
    <property type="term" value="C:cytoplasm"/>
    <property type="evidence" value="ECO:0007669"/>
    <property type="project" value="UniProtKB-SubCell"/>
</dbReference>
<dbReference type="EMBL" id="JQCN01000045">
    <property type="protein sequence ID" value="KRN98487.1"/>
    <property type="molecule type" value="Genomic_DNA"/>
</dbReference>
<feature type="domain" description="HTH marR-type" evidence="8">
    <location>
        <begin position="9"/>
        <end position="146"/>
    </location>
</feature>
<dbReference type="SMART" id="SM00347">
    <property type="entry name" value="HTH_MARR"/>
    <property type="match status" value="1"/>
</dbReference>
<dbReference type="InterPro" id="IPR036388">
    <property type="entry name" value="WH-like_DNA-bd_sf"/>
</dbReference>
<dbReference type="PANTHER" id="PTHR42756">
    <property type="entry name" value="TRANSCRIPTIONAL REGULATOR, MARR"/>
    <property type="match status" value="1"/>
</dbReference>
<dbReference type="InterPro" id="IPR000835">
    <property type="entry name" value="HTH_MarR-typ"/>
</dbReference>
<dbReference type="Pfam" id="PF22381">
    <property type="entry name" value="Staph_reg_Sar_Rot"/>
    <property type="match status" value="1"/>
</dbReference>
<comment type="similarity">
    <text evidence="5">Belongs to the SarZ family.</text>
</comment>
<evidence type="ECO:0000256" key="7">
    <source>
        <dbReference type="ARBA" id="ARBA00047207"/>
    </source>
</evidence>
<gene>
    <name evidence="9" type="ORF">IV66_GL001817</name>
</gene>
<protein>
    <recommendedName>
        <fullName evidence="6">HTH-type transcriptional regulator SarZ</fullName>
    </recommendedName>
    <alternativeName>
        <fullName evidence="7">Staphylococcal accessory regulator Z</fullName>
    </alternativeName>
</protein>
<dbReference type="PRINTS" id="PR00598">
    <property type="entry name" value="HTHMARR"/>
</dbReference>
<dbReference type="PATRIC" id="fig|449659.4.peg.1860"/>
<comment type="caution">
    <text evidence="9">The sequence shown here is derived from an EMBL/GenBank/DDBJ whole genome shotgun (WGS) entry which is preliminary data.</text>
</comment>
<keyword evidence="4" id="KW-0804">Transcription</keyword>
<reference evidence="9 10" key="1">
    <citation type="journal article" date="2015" name="Genome Announc.">
        <title>Expanding the biotechnology potential of lactobacilli through comparative genomics of 213 strains and associated genera.</title>
        <authorList>
            <person name="Sun Z."/>
            <person name="Harris H.M."/>
            <person name="McCann A."/>
            <person name="Guo C."/>
            <person name="Argimon S."/>
            <person name="Zhang W."/>
            <person name="Yang X."/>
            <person name="Jeffery I.B."/>
            <person name="Cooney J.C."/>
            <person name="Kagawa T.F."/>
            <person name="Liu W."/>
            <person name="Song Y."/>
            <person name="Salvetti E."/>
            <person name="Wrobel A."/>
            <person name="Rasinkangas P."/>
            <person name="Parkhill J."/>
            <person name="Rea M.C."/>
            <person name="O'Sullivan O."/>
            <person name="Ritari J."/>
            <person name="Douillard F.P."/>
            <person name="Paul Ross R."/>
            <person name="Yang R."/>
            <person name="Briner A.E."/>
            <person name="Felis G.E."/>
            <person name="de Vos W.M."/>
            <person name="Barrangou R."/>
            <person name="Klaenhammer T.R."/>
            <person name="Caufield P.W."/>
            <person name="Cui Y."/>
            <person name="Zhang H."/>
            <person name="O'Toole P.W."/>
        </authorList>
    </citation>
    <scope>NUCLEOTIDE SEQUENCE [LARGE SCALE GENOMIC DNA]</scope>
    <source>
        <strain evidence="9 10">NBRC 103219</strain>
    </source>
</reference>
<dbReference type="AlphaFoldDB" id="A0A0R2LHZ5"/>